<evidence type="ECO:0000313" key="3">
    <source>
        <dbReference type="Proteomes" id="UP000293162"/>
    </source>
</evidence>
<organism evidence="2 3">
    <name type="scientific">Emticicia agri</name>
    <dbReference type="NCBI Taxonomy" id="2492393"/>
    <lineage>
        <taxon>Bacteria</taxon>
        <taxon>Pseudomonadati</taxon>
        <taxon>Bacteroidota</taxon>
        <taxon>Cytophagia</taxon>
        <taxon>Cytophagales</taxon>
        <taxon>Leadbetterellaceae</taxon>
        <taxon>Emticicia</taxon>
    </lineage>
</organism>
<dbReference type="Proteomes" id="UP000293162">
    <property type="component" value="Unassembled WGS sequence"/>
</dbReference>
<dbReference type="EMBL" id="SEWF01000002">
    <property type="protein sequence ID" value="RYU97502.1"/>
    <property type="molecule type" value="Genomic_DNA"/>
</dbReference>
<dbReference type="InterPro" id="IPR021776">
    <property type="entry name" value="ActD"/>
</dbReference>
<evidence type="ECO:0000313" key="2">
    <source>
        <dbReference type="EMBL" id="RYU97502.1"/>
    </source>
</evidence>
<evidence type="ECO:0000256" key="1">
    <source>
        <dbReference type="SAM" id="Phobius"/>
    </source>
</evidence>
<dbReference type="RefSeq" id="WP_130019284.1">
    <property type="nucleotide sequence ID" value="NZ_SEWF01000002.1"/>
</dbReference>
<reference evidence="2 3" key="1">
    <citation type="submission" date="2019-02" db="EMBL/GenBank/DDBJ databases">
        <title>Bacterial novel species Emticicia sp. 17J42-9 isolated from soil.</title>
        <authorList>
            <person name="Jung H.-Y."/>
        </authorList>
    </citation>
    <scope>NUCLEOTIDE SEQUENCE [LARGE SCALE GENOMIC DNA]</scope>
    <source>
        <strain evidence="2 3">17J42-9</strain>
    </source>
</reference>
<keyword evidence="1" id="KW-0472">Membrane</keyword>
<keyword evidence="1" id="KW-1133">Transmembrane helix</keyword>
<feature type="transmembrane region" description="Helical" evidence="1">
    <location>
        <begin position="97"/>
        <end position="118"/>
    </location>
</feature>
<keyword evidence="3" id="KW-1185">Reference proteome</keyword>
<feature type="transmembrane region" description="Helical" evidence="1">
    <location>
        <begin position="55"/>
        <end position="77"/>
    </location>
</feature>
<sequence>MADNKYLVGVFDDEDEVLHAVGEVRHSGVKIHEVYTPFAIHGLDRALGYDRPRMGIAAFLFGITGTCCALLLTFWTMGIDWPINVGGKNFFPWPTNVPIIFELTVLLASFGMSFTFFVMEGMGPTAKPVIFDVRSTDDKFIMAIDLSKNKLSELEITDILKESGASEVNVKEV</sequence>
<dbReference type="PANTHER" id="PTHR40394:SF2">
    <property type="entry name" value="QUINOL:CYTOCHROME C OXIDOREDUCTASE MEMBRANE PROTEIN"/>
    <property type="match status" value="1"/>
</dbReference>
<dbReference type="PANTHER" id="PTHR40394">
    <property type="entry name" value="LIPOPROTEIN-RELATED"/>
    <property type="match status" value="1"/>
</dbReference>
<dbReference type="AlphaFoldDB" id="A0A4Q5M570"/>
<proteinExistence type="predicted"/>
<gene>
    <name evidence="2" type="ORF">EWM59_02080</name>
</gene>
<dbReference type="Pfam" id="PF11821">
    <property type="entry name" value="ActD"/>
    <property type="match status" value="1"/>
</dbReference>
<keyword evidence="1" id="KW-0812">Transmembrane</keyword>
<accession>A0A4Q5M570</accession>
<name>A0A4Q5M570_9BACT</name>
<protein>
    <submittedName>
        <fullName evidence="2">DUF3341 domain-containing protein</fullName>
    </submittedName>
</protein>
<dbReference type="OrthoDB" id="9792475at2"/>
<comment type="caution">
    <text evidence="2">The sequence shown here is derived from an EMBL/GenBank/DDBJ whole genome shotgun (WGS) entry which is preliminary data.</text>
</comment>